<proteinExistence type="predicted"/>
<reference evidence="1" key="1">
    <citation type="submission" date="2021-01" db="EMBL/GenBank/DDBJ databases">
        <authorList>
            <consortium name="Genoscope - CEA"/>
            <person name="William W."/>
        </authorList>
    </citation>
    <scope>NUCLEOTIDE SEQUENCE</scope>
</reference>
<dbReference type="EMBL" id="CAJJDP010000020">
    <property type="protein sequence ID" value="CAD8148159.1"/>
    <property type="molecule type" value="Genomic_DNA"/>
</dbReference>
<name>A0A8S1T9T6_PAROT</name>
<dbReference type="Proteomes" id="UP000683925">
    <property type="component" value="Unassembled WGS sequence"/>
</dbReference>
<comment type="caution">
    <text evidence="1">The sequence shown here is derived from an EMBL/GenBank/DDBJ whole genome shotgun (WGS) entry which is preliminary data.</text>
</comment>
<accession>A0A8S1T9T6</accession>
<gene>
    <name evidence="1" type="ORF">POCTA_138.1.T0200386</name>
</gene>
<evidence type="ECO:0000313" key="1">
    <source>
        <dbReference type="EMBL" id="CAD8148159.1"/>
    </source>
</evidence>
<protein>
    <submittedName>
        <fullName evidence="1">Uncharacterized protein</fullName>
    </submittedName>
</protein>
<keyword evidence="2" id="KW-1185">Reference proteome</keyword>
<dbReference type="AlphaFoldDB" id="A0A8S1T9T6"/>
<organism evidence="1 2">
    <name type="scientific">Paramecium octaurelia</name>
    <dbReference type="NCBI Taxonomy" id="43137"/>
    <lineage>
        <taxon>Eukaryota</taxon>
        <taxon>Sar</taxon>
        <taxon>Alveolata</taxon>
        <taxon>Ciliophora</taxon>
        <taxon>Intramacronucleata</taxon>
        <taxon>Oligohymenophorea</taxon>
        <taxon>Peniculida</taxon>
        <taxon>Parameciidae</taxon>
        <taxon>Paramecium</taxon>
    </lineage>
</organism>
<sequence length="56" mass="6902">MQNRHQRTTIFQHQELKGLRLFNFKQQTFTSCLIKQRFLGNLSNLQNWLDYLLRSF</sequence>
<evidence type="ECO:0000313" key="2">
    <source>
        <dbReference type="Proteomes" id="UP000683925"/>
    </source>
</evidence>